<evidence type="ECO:0000313" key="2">
    <source>
        <dbReference type="EMBL" id="GGP11731.1"/>
    </source>
</evidence>
<keyword evidence="1" id="KW-0808">Transferase</keyword>
<proteinExistence type="predicted"/>
<accession>A0ABQ2NVP4</accession>
<keyword evidence="2" id="KW-0489">Methyltransferase</keyword>
<evidence type="ECO:0000313" key="3">
    <source>
        <dbReference type="Proteomes" id="UP000641206"/>
    </source>
</evidence>
<comment type="caution">
    <text evidence="2">The sequence shown here is derived from an EMBL/GenBank/DDBJ whole genome shotgun (WGS) entry which is preliminary data.</text>
</comment>
<dbReference type="Gene3D" id="3.40.50.150">
    <property type="entry name" value="Vaccinia Virus protein VP39"/>
    <property type="match status" value="1"/>
</dbReference>
<dbReference type="SUPFAM" id="SSF53335">
    <property type="entry name" value="S-adenosyl-L-methionine-dependent methyltransferases"/>
    <property type="match status" value="1"/>
</dbReference>
<reference evidence="3" key="1">
    <citation type="journal article" date="2019" name="Int. J. Syst. Evol. Microbiol.">
        <title>The Global Catalogue of Microorganisms (GCM) 10K type strain sequencing project: providing services to taxonomists for standard genome sequencing and annotation.</title>
        <authorList>
            <consortium name="The Broad Institute Genomics Platform"/>
            <consortium name="The Broad Institute Genome Sequencing Center for Infectious Disease"/>
            <person name="Wu L."/>
            <person name="Ma J."/>
        </authorList>
    </citation>
    <scope>NUCLEOTIDE SEQUENCE [LARGE SCALE GENOMIC DNA]</scope>
    <source>
        <strain evidence="3">CGMCC 1.7693</strain>
    </source>
</reference>
<dbReference type="InterPro" id="IPR029063">
    <property type="entry name" value="SAM-dependent_MTases_sf"/>
</dbReference>
<evidence type="ECO:0000256" key="1">
    <source>
        <dbReference type="ARBA" id="ARBA00022679"/>
    </source>
</evidence>
<name>A0ABQ2NVP4_9BACI</name>
<keyword evidence="3" id="KW-1185">Reference proteome</keyword>
<dbReference type="Pfam" id="PF13489">
    <property type="entry name" value="Methyltransf_23"/>
    <property type="match status" value="1"/>
</dbReference>
<dbReference type="EMBL" id="BMLW01000007">
    <property type="protein sequence ID" value="GGP11731.1"/>
    <property type="molecule type" value="Genomic_DNA"/>
</dbReference>
<protein>
    <submittedName>
        <fullName evidence="2">S-adenosylmethionine-dependent methyltransferase</fullName>
    </submittedName>
</protein>
<organism evidence="2 3">
    <name type="scientific">Oceanobacillus neutriphilus</name>
    <dbReference type="NCBI Taxonomy" id="531815"/>
    <lineage>
        <taxon>Bacteria</taxon>
        <taxon>Bacillati</taxon>
        <taxon>Bacillota</taxon>
        <taxon>Bacilli</taxon>
        <taxon>Bacillales</taxon>
        <taxon>Bacillaceae</taxon>
        <taxon>Oceanobacillus</taxon>
    </lineage>
</organism>
<dbReference type="CDD" id="cd02440">
    <property type="entry name" value="AdoMet_MTases"/>
    <property type="match status" value="1"/>
</dbReference>
<gene>
    <name evidence="2" type="primary">ubiE</name>
    <name evidence="2" type="ORF">GCM10011346_24900</name>
</gene>
<dbReference type="PANTHER" id="PTHR43861">
    <property type="entry name" value="TRANS-ACONITATE 2-METHYLTRANSFERASE-RELATED"/>
    <property type="match status" value="1"/>
</dbReference>
<dbReference type="Proteomes" id="UP000641206">
    <property type="component" value="Unassembled WGS sequence"/>
</dbReference>
<dbReference type="PANTHER" id="PTHR43861:SF3">
    <property type="entry name" value="PUTATIVE (AFU_ORTHOLOGUE AFUA_2G14390)-RELATED"/>
    <property type="match status" value="1"/>
</dbReference>
<dbReference type="GO" id="GO:0032259">
    <property type="term" value="P:methylation"/>
    <property type="evidence" value="ECO:0007669"/>
    <property type="project" value="UniProtKB-KW"/>
</dbReference>
<dbReference type="GO" id="GO:0008168">
    <property type="term" value="F:methyltransferase activity"/>
    <property type="evidence" value="ECO:0007669"/>
    <property type="project" value="UniProtKB-KW"/>
</dbReference>
<sequence>MEENVFNQMAKKYDTEDRKELANIIADEINRALSGKQQYRSLLDYGGGTGLVTFQLADQFEKVTLMDASKEMIQVAQGKIKKQQLNQFKAIEFNLAEDDSLEMKADVIVLSLVLLHIPDIEPLLQKLSTLLHPNGMLILVDFDKNKRIQHPKVHNGFTKEEINRALNHAGLQNIEMNTFYHGSNIFMNQDASLFISTSIRSI</sequence>
<dbReference type="RefSeq" id="WP_188734748.1">
    <property type="nucleotide sequence ID" value="NZ_BMLW01000007.1"/>
</dbReference>